<evidence type="ECO:0000313" key="1">
    <source>
        <dbReference type="EMBL" id="MST81157.1"/>
    </source>
</evidence>
<evidence type="ECO:0008006" key="3">
    <source>
        <dbReference type="Google" id="ProtNLM"/>
    </source>
</evidence>
<dbReference type="RefSeq" id="WP_154456952.1">
    <property type="nucleotide sequence ID" value="NZ_VUMV01000001.1"/>
</dbReference>
<name>A0A7X2TMH1_9FIRM</name>
<dbReference type="EMBL" id="VUMV01000001">
    <property type="protein sequence ID" value="MST81157.1"/>
    <property type="molecule type" value="Genomic_DNA"/>
</dbReference>
<reference evidence="1 2" key="1">
    <citation type="submission" date="2019-08" db="EMBL/GenBank/DDBJ databases">
        <title>In-depth cultivation of the pig gut microbiome towards novel bacterial diversity and tailored functional studies.</title>
        <authorList>
            <person name="Wylensek D."/>
            <person name="Hitch T.C.A."/>
            <person name="Clavel T."/>
        </authorList>
    </citation>
    <scope>NUCLEOTIDE SEQUENCE [LARGE SCALE GENOMIC DNA]</scope>
    <source>
        <strain evidence="1 2">Oil+RF-744-WCA-WT-13</strain>
    </source>
</reference>
<dbReference type="Gene3D" id="3.30.420.10">
    <property type="entry name" value="Ribonuclease H-like superfamily/Ribonuclease H"/>
    <property type="match status" value="1"/>
</dbReference>
<dbReference type="SUPFAM" id="SSF53098">
    <property type="entry name" value="Ribonuclease H-like"/>
    <property type="match status" value="1"/>
</dbReference>
<proteinExistence type="predicted"/>
<comment type="caution">
    <text evidence="1">The sequence shown here is derived from an EMBL/GenBank/DDBJ whole genome shotgun (WGS) entry which is preliminary data.</text>
</comment>
<gene>
    <name evidence="1" type="ORF">FYJ60_02250</name>
</gene>
<organism evidence="1 2">
    <name type="scientific">Bilifractor porci</name>
    <dbReference type="NCBI Taxonomy" id="2606636"/>
    <lineage>
        <taxon>Bacteria</taxon>
        <taxon>Bacillati</taxon>
        <taxon>Bacillota</taxon>
        <taxon>Clostridia</taxon>
        <taxon>Lachnospirales</taxon>
        <taxon>Lachnospiraceae</taxon>
        <taxon>Bilifractor</taxon>
    </lineage>
</organism>
<protein>
    <recommendedName>
        <fullName evidence="3">RNase H type-1 domain-containing protein</fullName>
    </recommendedName>
</protein>
<accession>A0A7X2TMH1</accession>
<dbReference type="Proteomes" id="UP000466864">
    <property type="component" value="Unassembled WGS sequence"/>
</dbReference>
<dbReference type="AlphaFoldDB" id="A0A7X2TMH1"/>
<dbReference type="GO" id="GO:0003676">
    <property type="term" value="F:nucleic acid binding"/>
    <property type="evidence" value="ECO:0007669"/>
    <property type="project" value="InterPro"/>
</dbReference>
<dbReference type="InterPro" id="IPR012337">
    <property type="entry name" value="RNaseH-like_sf"/>
</dbReference>
<dbReference type="InterPro" id="IPR036397">
    <property type="entry name" value="RNaseH_sf"/>
</dbReference>
<evidence type="ECO:0000313" key="2">
    <source>
        <dbReference type="Proteomes" id="UP000466864"/>
    </source>
</evidence>
<keyword evidence="2" id="KW-1185">Reference proteome</keyword>
<sequence length="143" mass="16606">MNVNIYIGLSSKSPRKAERKICYILGCQIHRREETRGGDPETVTETCHGATIIAISRALKRITGPCMVTIYAEDAWVLNMINKKQMEEWEKTGFRNKKGAPIQLQKEWMQIWLISKKHEIQTVAGRHSFSRWMEEQMKGEKNV</sequence>